<dbReference type="GO" id="GO:0016787">
    <property type="term" value="F:hydrolase activity"/>
    <property type="evidence" value="ECO:0007669"/>
    <property type="project" value="UniProtKB-KW"/>
</dbReference>
<keyword evidence="3" id="KW-1185">Reference proteome</keyword>
<dbReference type="Pfam" id="PF12697">
    <property type="entry name" value="Abhydrolase_6"/>
    <property type="match status" value="1"/>
</dbReference>
<accession>A0ABT0BVY0</accession>
<evidence type="ECO:0000313" key="3">
    <source>
        <dbReference type="Proteomes" id="UP001202281"/>
    </source>
</evidence>
<dbReference type="InterPro" id="IPR000073">
    <property type="entry name" value="AB_hydrolase_1"/>
</dbReference>
<name>A0ABT0BVY0_9SPHN</name>
<dbReference type="InterPro" id="IPR029058">
    <property type="entry name" value="AB_hydrolase_fold"/>
</dbReference>
<gene>
    <name evidence="2" type="ORF">MTR66_19715</name>
</gene>
<protein>
    <submittedName>
        <fullName evidence="2">Alpha/beta hydrolase</fullName>
    </submittedName>
</protein>
<dbReference type="PANTHER" id="PTHR43798">
    <property type="entry name" value="MONOACYLGLYCEROL LIPASE"/>
    <property type="match status" value="1"/>
</dbReference>
<reference evidence="2 3" key="1">
    <citation type="submission" date="2022-04" db="EMBL/GenBank/DDBJ databases">
        <title>Identification of a novel bacterium isolated from mangrove sediments.</title>
        <authorList>
            <person name="Pan X."/>
        </authorList>
    </citation>
    <scope>NUCLEOTIDE SEQUENCE [LARGE SCALE GENOMIC DNA]</scope>
    <source>
        <strain evidence="2 3">B2638</strain>
    </source>
</reference>
<dbReference type="SUPFAM" id="SSF53474">
    <property type="entry name" value="alpha/beta-Hydrolases"/>
    <property type="match status" value="1"/>
</dbReference>
<sequence length="304" mass="32760">MERRRMTPLDRQNADPAGFLAGLEARAQRVETPCGEGSMVWRIWGEGEPLVLAHGAQGAWTHWVRNIENLSCRYRLIVPDLPGHGQSALPQTPGHEGISAALATGLKQILGREGLPVSLCGFSFGGVALAHLAALHPHVARRLVIVGCGGLDTPAGHPRLGRVSGLAGEERHAALKANLLGLMLHDPGSADDLAIHMLLPAAKAARLEARDLVLPDRLVKILPRVPVPVDAIWGERDLPHPDPAAQEAVLRAIQPGTVFEVIAGAGHWAMYERPEAFESALESILKMPLRAVKQPEKRLRDGFI</sequence>
<dbReference type="RefSeq" id="WP_243924170.1">
    <property type="nucleotide sequence ID" value="NZ_JALHLG010000058.1"/>
</dbReference>
<dbReference type="PRINTS" id="PR00111">
    <property type="entry name" value="ABHYDROLASE"/>
</dbReference>
<keyword evidence="2" id="KW-0378">Hydrolase</keyword>
<evidence type="ECO:0000313" key="2">
    <source>
        <dbReference type="EMBL" id="MCJ2189033.1"/>
    </source>
</evidence>
<organism evidence="2 3">
    <name type="scientific">Novosphingobium beihaiensis</name>
    <dbReference type="NCBI Taxonomy" id="2930389"/>
    <lineage>
        <taxon>Bacteria</taxon>
        <taxon>Pseudomonadati</taxon>
        <taxon>Pseudomonadota</taxon>
        <taxon>Alphaproteobacteria</taxon>
        <taxon>Sphingomonadales</taxon>
        <taxon>Sphingomonadaceae</taxon>
        <taxon>Novosphingobium</taxon>
    </lineage>
</organism>
<dbReference type="Proteomes" id="UP001202281">
    <property type="component" value="Unassembled WGS sequence"/>
</dbReference>
<proteinExistence type="predicted"/>
<dbReference type="InterPro" id="IPR050266">
    <property type="entry name" value="AB_hydrolase_sf"/>
</dbReference>
<feature type="domain" description="AB hydrolase-1" evidence="1">
    <location>
        <begin position="50"/>
        <end position="278"/>
    </location>
</feature>
<evidence type="ECO:0000259" key="1">
    <source>
        <dbReference type="Pfam" id="PF12697"/>
    </source>
</evidence>
<dbReference type="EMBL" id="JALHLG010000058">
    <property type="protein sequence ID" value="MCJ2189033.1"/>
    <property type="molecule type" value="Genomic_DNA"/>
</dbReference>
<dbReference type="Gene3D" id="3.40.50.1820">
    <property type="entry name" value="alpha/beta hydrolase"/>
    <property type="match status" value="1"/>
</dbReference>
<comment type="caution">
    <text evidence="2">The sequence shown here is derived from an EMBL/GenBank/DDBJ whole genome shotgun (WGS) entry which is preliminary data.</text>
</comment>